<organism evidence="7 8">
    <name type="scientific">Roseospira navarrensis</name>
    <dbReference type="NCBI Taxonomy" id="140058"/>
    <lineage>
        <taxon>Bacteria</taxon>
        <taxon>Pseudomonadati</taxon>
        <taxon>Pseudomonadota</taxon>
        <taxon>Alphaproteobacteria</taxon>
        <taxon>Rhodospirillales</taxon>
        <taxon>Rhodospirillaceae</taxon>
        <taxon>Roseospira</taxon>
    </lineage>
</organism>
<dbReference type="CDD" id="cd02440">
    <property type="entry name" value="AdoMet_MTases"/>
    <property type="match status" value="1"/>
</dbReference>
<dbReference type="GO" id="GO:0008276">
    <property type="term" value="F:protein methyltransferase activity"/>
    <property type="evidence" value="ECO:0007669"/>
    <property type="project" value="InterPro"/>
</dbReference>
<accession>A0A7X2D4L6</accession>
<dbReference type="CDD" id="cd11644">
    <property type="entry name" value="Precorrin-6Y-MT"/>
    <property type="match status" value="1"/>
</dbReference>
<sequence>MTDPWLTVVGIGEDGLDGLGAAARRAVLSAPFVIGGARHLDLLPPVAGQQRESWPSPFAEGLDRVQALRGAPVCVLASGDPMFHGVGASLARRVPPAEMVVFPAPSCATLAAARMGWALHEATVLPLHARPLATLQAHLRAGARLLLLVPDGATAGAVAALVAGRGFGDSRMVVLEHLGGPRERRLEGRAGTWSHPPGADLAVIALACAGPGEALPRLPGLPDDAFAHDGQLTKRDQRALTLARLAPAPGALLWDVGAGCGSVAVEWMRAETGCRAIAIESRADRRALILRNREALGVPGLVVVEGRAPAVLDGLEAPDAVFVGGGVTTPGLVEACWSALKPGGRLVANAVSLAGEVALVGVRERWGGDLTRVSVAHAEPLGAMEGWRPLRPVTLWSVRKECDA</sequence>
<evidence type="ECO:0000256" key="2">
    <source>
        <dbReference type="ARBA" id="ARBA00022573"/>
    </source>
</evidence>
<dbReference type="EMBL" id="WIVE01000068">
    <property type="protein sequence ID" value="MQX38063.1"/>
    <property type="molecule type" value="Genomic_DNA"/>
</dbReference>
<comment type="caution">
    <text evidence="7">The sequence shown here is derived from an EMBL/GenBank/DDBJ whole genome shotgun (WGS) entry which is preliminary data.</text>
</comment>
<dbReference type="InterPro" id="IPR050714">
    <property type="entry name" value="Cobalamin_biosynth_MTase"/>
</dbReference>
<dbReference type="UniPathway" id="UPA00148"/>
<keyword evidence="8" id="KW-1185">Reference proteome</keyword>
<evidence type="ECO:0000259" key="6">
    <source>
        <dbReference type="Pfam" id="PF00590"/>
    </source>
</evidence>
<keyword evidence="4 7" id="KW-0808">Transferase</keyword>
<keyword evidence="3 7" id="KW-0489">Methyltransferase</keyword>
<dbReference type="SUPFAM" id="SSF53790">
    <property type="entry name" value="Tetrapyrrole methylase"/>
    <property type="match status" value="1"/>
</dbReference>
<feature type="domain" description="Tetrapyrrole methylase" evidence="6">
    <location>
        <begin position="6"/>
        <end position="191"/>
    </location>
</feature>
<dbReference type="InterPro" id="IPR029063">
    <property type="entry name" value="SAM-dependent_MTases_sf"/>
</dbReference>
<gene>
    <name evidence="7" type="primary">cbiE</name>
    <name evidence="7" type="ORF">GHC57_16210</name>
</gene>
<dbReference type="PIRSF" id="PIRSF036428">
    <property type="entry name" value="CobL"/>
    <property type="match status" value="1"/>
</dbReference>
<name>A0A7X2D4L6_9PROT</name>
<dbReference type="RefSeq" id="WP_153346145.1">
    <property type="nucleotide sequence ID" value="NZ_WIVE01000068.1"/>
</dbReference>
<dbReference type="InterPro" id="IPR035996">
    <property type="entry name" value="4pyrrol_Methylase_sf"/>
</dbReference>
<dbReference type="InterPro" id="IPR014008">
    <property type="entry name" value="Cbl_synth_MTase_CbiT"/>
</dbReference>
<dbReference type="GO" id="GO:0032259">
    <property type="term" value="P:methylation"/>
    <property type="evidence" value="ECO:0007669"/>
    <property type="project" value="UniProtKB-KW"/>
</dbReference>
<dbReference type="InterPro" id="IPR000878">
    <property type="entry name" value="4pyrrol_Mease"/>
</dbReference>
<evidence type="ECO:0000313" key="7">
    <source>
        <dbReference type="EMBL" id="MQX38063.1"/>
    </source>
</evidence>
<evidence type="ECO:0000256" key="4">
    <source>
        <dbReference type="ARBA" id="ARBA00022679"/>
    </source>
</evidence>
<dbReference type="InterPro" id="IPR006365">
    <property type="entry name" value="Cbl_synth_CobL"/>
</dbReference>
<dbReference type="PANTHER" id="PTHR43182:SF1">
    <property type="entry name" value="COBALT-PRECORRIN-7 C(5)-METHYLTRANSFERASE"/>
    <property type="match status" value="1"/>
</dbReference>
<dbReference type="SUPFAM" id="SSF53335">
    <property type="entry name" value="S-adenosyl-L-methionine-dependent methyltransferases"/>
    <property type="match status" value="1"/>
</dbReference>
<dbReference type="Gene3D" id="3.40.1010.10">
    <property type="entry name" value="Cobalt-precorrin-4 Transmethylase, Domain 1"/>
    <property type="match status" value="1"/>
</dbReference>
<evidence type="ECO:0000256" key="1">
    <source>
        <dbReference type="ARBA" id="ARBA00004953"/>
    </source>
</evidence>
<dbReference type="InterPro" id="IPR014777">
    <property type="entry name" value="4pyrrole_Mease_sub1"/>
</dbReference>
<dbReference type="NCBIfam" id="TIGR02467">
    <property type="entry name" value="CbiE"/>
    <property type="match status" value="1"/>
</dbReference>
<dbReference type="InterPro" id="IPR012818">
    <property type="entry name" value="CbiE"/>
</dbReference>
<dbReference type="GO" id="GO:0009236">
    <property type="term" value="P:cobalamin biosynthetic process"/>
    <property type="evidence" value="ECO:0007669"/>
    <property type="project" value="UniProtKB-UniPathway"/>
</dbReference>
<evidence type="ECO:0000256" key="5">
    <source>
        <dbReference type="ARBA" id="ARBA00022691"/>
    </source>
</evidence>
<keyword evidence="2" id="KW-0169">Cobalamin biosynthesis</keyword>
<dbReference type="OrthoDB" id="9787825at2"/>
<evidence type="ECO:0000256" key="3">
    <source>
        <dbReference type="ARBA" id="ARBA00022603"/>
    </source>
</evidence>
<keyword evidence="5" id="KW-0949">S-adenosyl-L-methionine</keyword>
<evidence type="ECO:0000313" key="8">
    <source>
        <dbReference type="Proteomes" id="UP000434582"/>
    </source>
</evidence>
<proteinExistence type="predicted"/>
<dbReference type="Pfam" id="PF00590">
    <property type="entry name" value="TP_methylase"/>
    <property type="match status" value="1"/>
</dbReference>
<protein>
    <submittedName>
        <fullName evidence="7">Precorrin-6y C5,15-methyltransferase (Decarboxylating) subunit CbiE</fullName>
    </submittedName>
</protein>
<dbReference type="NCBIfam" id="TIGR02469">
    <property type="entry name" value="CbiT"/>
    <property type="match status" value="1"/>
</dbReference>
<reference evidence="7 8" key="1">
    <citation type="submission" date="2019-10" db="EMBL/GenBank/DDBJ databases">
        <title>Draft whole-genome sequence of the purple nonsulfur photosynthetic bacterium Roseospira navarrensis DSM 15114.</title>
        <authorList>
            <person name="Kyndt J.A."/>
            <person name="Meyer T.E."/>
        </authorList>
    </citation>
    <scope>NUCLEOTIDE SEQUENCE [LARGE SCALE GENOMIC DNA]</scope>
    <source>
        <strain evidence="7 8">DSM 15114</strain>
    </source>
</reference>
<dbReference type="AlphaFoldDB" id="A0A7X2D4L6"/>
<dbReference type="PANTHER" id="PTHR43182">
    <property type="entry name" value="COBALT-PRECORRIN-6B C(15)-METHYLTRANSFERASE (DECARBOXYLATING)"/>
    <property type="match status" value="1"/>
</dbReference>
<dbReference type="Proteomes" id="UP000434582">
    <property type="component" value="Unassembled WGS sequence"/>
</dbReference>
<comment type="pathway">
    <text evidence="1">Cofactor biosynthesis; adenosylcobalamin biosynthesis.</text>
</comment>
<dbReference type="Gene3D" id="3.40.50.150">
    <property type="entry name" value="Vaccinia Virus protein VP39"/>
    <property type="match status" value="1"/>
</dbReference>